<evidence type="ECO:0000256" key="3">
    <source>
        <dbReference type="ARBA" id="ARBA00022490"/>
    </source>
</evidence>
<keyword evidence="5" id="KW-1185">Reference proteome</keyword>
<dbReference type="RefSeq" id="WP_084208943.1">
    <property type="nucleotide sequence ID" value="NZ_CAWOWR010000147.1"/>
</dbReference>
<comment type="caution">
    <text evidence="4">The sequence shown here is derived from an EMBL/GenBank/DDBJ whole genome shotgun (WGS) entry which is preliminary data.</text>
</comment>
<dbReference type="OrthoDB" id="9131762at2"/>
<dbReference type="EMBL" id="VNFH01000009">
    <property type="protein sequence ID" value="TVU68819.1"/>
    <property type="molecule type" value="Genomic_DNA"/>
</dbReference>
<name>A0A558HI63_9GAMM</name>
<protein>
    <submittedName>
        <fullName evidence="4">Nucleoid-associated protein YejK</fullName>
    </submittedName>
</protein>
<dbReference type="GO" id="GO:0003727">
    <property type="term" value="F:single-stranded RNA binding"/>
    <property type="evidence" value="ECO:0007669"/>
    <property type="project" value="TreeGrafter"/>
</dbReference>
<reference evidence="4 5" key="1">
    <citation type="submission" date="2019-07" db="EMBL/GenBank/DDBJ databases">
        <title>Diversity of Bacteria from Kongsfjorden, Arctic.</title>
        <authorList>
            <person name="Yu Y."/>
        </authorList>
    </citation>
    <scope>NUCLEOTIDE SEQUENCE [LARGE SCALE GENOMIC DNA]</scope>
    <source>
        <strain evidence="4 5">SM1923</strain>
    </source>
</reference>
<evidence type="ECO:0000313" key="4">
    <source>
        <dbReference type="EMBL" id="TVU68819.1"/>
    </source>
</evidence>
<evidence type="ECO:0000313" key="5">
    <source>
        <dbReference type="Proteomes" id="UP000319941"/>
    </source>
</evidence>
<dbReference type="InterPro" id="IPR007358">
    <property type="entry name" value="Nucleoid_associated_NdpA"/>
</dbReference>
<accession>A0A558HI63</accession>
<dbReference type="PANTHER" id="PTHR38772">
    <property type="match status" value="1"/>
</dbReference>
<comment type="subcellular location">
    <subcellularLocation>
        <location evidence="1">Cytoplasm</location>
        <location evidence="1">Nucleoid</location>
    </subcellularLocation>
</comment>
<dbReference type="AlphaFoldDB" id="A0A558HI63"/>
<gene>
    <name evidence="4" type="ORF">FQP86_13710</name>
</gene>
<dbReference type="PANTHER" id="PTHR38772:SF1">
    <property type="entry name" value="NUCLEOID-ASSOCIATED PROTEIN YEJK"/>
    <property type="match status" value="1"/>
</dbReference>
<evidence type="ECO:0000256" key="1">
    <source>
        <dbReference type="ARBA" id="ARBA00004453"/>
    </source>
</evidence>
<comment type="similarity">
    <text evidence="2">Belongs to the YejK family.</text>
</comment>
<evidence type="ECO:0000256" key="2">
    <source>
        <dbReference type="ARBA" id="ARBA00009035"/>
    </source>
</evidence>
<dbReference type="GeneID" id="43178353"/>
<dbReference type="Pfam" id="PF04245">
    <property type="entry name" value="NA37"/>
    <property type="match status" value="1"/>
</dbReference>
<dbReference type="STRING" id="553385.GCA_000591415_02201"/>
<sequence>MPILHSIIHRIDKGNSETPAQLVPAATTLAASDALEDLVSGLNDAYHGKAKNWGRFNEDAPAAFPTELAAFLAGDSDFASLTQTLASRLMPLIDDNLPTGGHLLVVDHQQGETRHLFMALLHHRDGFAIDETLAVTPARQLNLTQMSLAARLDISQWQGSSTSHPYLSWARDRGRTKLAEAFAETLGAQEQRDAGQETRTLLKAFSDYVEKEDMAEEASRQKTDTLVDYATDQAKLGEPITLDQLSELIDEEHPQAFYDHIRNSDYGLSPEIPPDKKTLNQFKRFTGRAAGVSISFDSHLLGDSVEYDEASDRLIIKQVPTGLRDQLKQR</sequence>
<proteinExistence type="inferred from homology"/>
<organism evidence="4 5">
    <name type="scientific">Cobetia crustatorum</name>
    <dbReference type="NCBI Taxonomy" id="553385"/>
    <lineage>
        <taxon>Bacteria</taxon>
        <taxon>Pseudomonadati</taxon>
        <taxon>Pseudomonadota</taxon>
        <taxon>Gammaproteobacteria</taxon>
        <taxon>Oceanospirillales</taxon>
        <taxon>Halomonadaceae</taxon>
        <taxon>Cobetia</taxon>
    </lineage>
</organism>
<keyword evidence="3" id="KW-0963">Cytoplasm</keyword>
<dbReference type="Proteomes" id="UP000319941">
    <property type="component" value="Unassembled WGS sequence"/>
</dbReference>
<dbReference type="GO" id="GO:0003690">
    <property type="term" value="F:double-stranded DNA binding"/>
    <property type="evidence" value="ECO:0007669"/>
    <property type="project" value="TreeGrafter"/>
</dbReference>
<dbReference type="GO" id="GO:0043590">
    <property type="term" value="C:bacterial nucleoid"/>
    <property type="evidence" value="ECO:0007669"/>
    <property type="project" value="TreeGrafter"/>
</dbReference>